<dbReference type="PANTHER" id="PTHR36451:SF1">
    <property type="entry name" value="OMEGA-HYDROXY-BETA-DIHYDROMENAQUINONE-9 SULFOTRANSFERASE STF3"/>
    <property type="match status" value="1"/>
</dbReference>
<evidence type="ECO:0000256" key="1">
    <source>
        <dbReference type="SAM" id="MobiDB-lite"/>
    </source>
</evidence>
<gene>
    <name evidence="2" type="ORF">HME9302_00723</name>
</gene>
<evidence type="ECO:0008006" key="4">
    <source>
        <dbReference type="Google" id="ProtNLM"/>
    </source>
</evidence>
<dbReference type="AlphaFoldDB" id="A0A369Q3S3"/>
<dbReference type="SUPFAM" id="SSF52540">
    <property type="entry name" value="P-loop containing nucleoside triphosphate hydrolases"/>
    <property type="match status" value="1"/>
</dbReference>
<dbReference type="EMBL" id="QBKA01000002">
    <property type="protein sequence ID" value="RDC59533.1"/>
    <property type="molecule type" value="Genomic_DNA"/>
</dbReference>
<dbReference type="PANTHER" id="PTHR36451">
    <property type="entry name" value="PAPS-DEPENDENT SULFOTRANSFERASE STF3"/>
    <property type="match status" value="1"/>
</dbReference>
<accession>A0A369Q3S3</accession>
<feature type="region of interest" description="Disordered" evidence="1">
    <location>
        <begin position="360"/>
        <end position="380"/>
    </location>
</feature>
<dbReference type="Proteomes" id="UP000253727">
    <property type="component" value="Unassembled WGS sequence"/>
</dbReference>
<name>A0A369Q3S3_9SPHN</name>
<keyword evidence="3" id="KW-1185">Reference proteome</keyword>
<comment type="caution">
    <text evidence="2">The sequence shown here is derived from an EMBL/GenBank/DDBJ whole genome shotgun (WGS) entry which is preliminary data.</text>
</comment>
<feature type="compositionally biased region" description="Basic residues" evidence="1">
    <location>
        <begin position="362"/>
        <end position="372"/>
    </location>
</feature>
<evidence type="ECO:0000313" key="2">
    <source>
        <dbReference type="EMBL" id="RDC59533.1"/>
    </source>
</evidence>
<evidence type="ECO:0000313" key="3">
    <source>
        <dbReference type="Proteomes" id="UP000253727"/>
    </source>
</evidence>
<protein>
    <recommendedName>
        <fullName evidence="4">Sulfotransferase</fullName>
    </recommendedName>
</protein>
<dbReference type="InterPro" id="IPR027417">
    <property type="entry name" value="P-loop_NTPase"/>
</dbReference>
<organism evidence="2 3">
    <name type="scientific">Alteripontixanthobacter maritimus</name>
    <dbReference type="NCBI Taxonomy" id="2161824"/>
    <lineage>
        <taxon>Bacteria</taxon>
        <taxon>Pseudomonadati</taxon>
        <taxon>Pseudomonadota</taxon>
        <taxon>Alphaproteobacteria</taxon>
        <taxon>Sphingomonadales</taxon>
        <taxon>Erythrobacteraceae</taxon>
        <taxon>Alteripontixanthobacter</taxon>
    </lineage>
</organism>
<reference evidence="2 3" key="1">
    <citation type="submission" date="2018-04" db="EMBL/GenBank/DDBJ databases">
        <title>Altererythrobacter sp. HME9302 genome sequencing and assembly.</title>
        <authorList>
            <person name="Kang H."/>
            <person name="Kim H."/>
            <person name="Joh K."/>
        </authorList>
    </citation>
    <scope>NUCLEOTIDE SEQUENCE [LARGE SCALE GENOMIC DNA]</scope>
    <source>
        <strain evidence="2 3">HME9302</strain>
    </source>
</reference>
<dbReference type="InterPro" id="IPR052736">
    <property type="entry name" value="Stf3_sulfotransferase"/>
</dbReference>
<dbReference type="Pfam" id="PF13469">
    <property type="entry name" value="Sulfotransfer_3"/>
    <property type="match status" value="1"/>
</dbReference>
<proteinExistence type="predicted"/>
<sequence>MGQAWASGRLPEPELDTNVLWANSVAKFASGDESGSRLPEDVADFRERLAALGEAVRGEAQLNNLGRAFAFGQLSRAITQRLQLGRLWREQPHLADIRLAPPIIVVGQMRSGTTRIHRLLAADPAHSGTRFCDAWNPVPPNRAWKPDLRPVKSALALLGARRLNPWLDTLHPVSPRGPDEELGWLASALDHSTYDTQWQVPSYTAFSEARCHAPIYRELRRILATNAARSGTAHLPRVMKVPQFSEDLPELLDQFPDARLVVAERRHDEVVRSAVSLVSNQMAMQSDNVDLDWLEREWERKVALREERSRRALANFDGPMVRLEFEALNGDWRAQLRRCYAALELPLSALAMAAMEREHSRSAHGAHRHHAASYKNFNKG</sequence>
<dbReference type="Gene3D" id="3.40.50.300">
    <property type="entry name" value="P-loop containing nucleotide triphosphate hydrolases"/>
    <property type="match status" value="1"/>
</dbReference>